<dbReference type="EMBL" id="FQVN01000012">
    <property type="protein sequence ID" value="SHG68213.1"/>
    <property type="molecule type" value="Genomic_DNA"/>
</dbReference>
<evidence type="ECO:0000313" key="1">
    <source>
        <dbReference type="EMBL" id="SHG68213.1"/>
    </source>
</evidence>
<protein>
    <recommendedName>
        <fullName evidence="3">3-methyladenine DNA glycosylase</fullName>
    </recommendedName>
</protein>
<keyword evidence="2" id="KW-1185">Reference proteome</keyword>
<accession>A0A1M5LV00</accession>
<dbReference type="STRING" id="2017.SAMN05444320_11250"/>
<evidence type="ECO:0008006" key="3">
    <source>
        <dbReference type="Google" id="ProtNLM"/>
    </source>
</evidence>
<reference evidence="1 2" key="1">
    <citation type="submission" date="2016-11" db="EMBL/GenBank/DDBJ databases">
        <authorList>
            <person name="Jaros S."/>
            <person name="Januszkiewicz K."/>
            <person name="Wedrychowicz H."/>
        </authorList>
    </citation>
    <scope>NUCLEOTIDE SEQUENCE [LARGE SCALE GENOMIC DNA]</scope>
    <source>
        <strain evidence="1 2">DSM 44523</strain>
    </source>
</reference>
<name>A0A1M5LV00_STRHI</name>
<proteinExistence type="predicted"/>
<organism evidence="1 2">
    <name type="scientific">Streptoalloteichus hindustanus</name>
    <dbReference type="NCBI Taxonomy" id="2017"/>
    <lineage>
        <taxon>Bacteria</taxon>
        <taxon>Bacillati</taxon>
        <taxon>Actinomycetota</taxon>
        <taxon>Actinomycetes</taxon>
        <taxon>Pseudonocardiales</taxon>
        <taxon>Pseudonocardiaceae</taxon>
        <taxon>Streptoalloteichus</taxon>
    </lineage>
</organism>
<gene>
    <name evidence="1" type="ORF">SAMN05444320_11250</name>
</gene>
<dbReference type="Proteomes" id="UP000184501">
    <property type="component" value="Unassembled WGS sequence"/>
</dbReference>
<dbReference type="AlphaFoldDB" id="A0A1M5LV00"/>
<sequence length="334" mass="38146">MGDTANHSFGATTYRCGVVSGPIVLDEATWHTRREEHLRRVRRWTAPHLRRRAGLEKHPVLDFLFTYYSHRPARLERWHPGPDVVLTGESAREYLSWTGYAEHPDVPGGVALDPAAFTDGRRRTAEFALALLTATASRPARLSCFGLHEWAMVYRLDQDEVRHAAWPLRLGPAGTDEVVESQSIRCGHFDAFRFFTEPARPRNALQPTREDQLRLEQPGCLHANMDLYKWAYKLDPFVPADLVADCFALAVEIRELDMRASPYDLAALGYPPVRIETAEGRAEYARRQSDFARRSAPLRARLADECRRLLEWGQRPVTPREDARDHVATTRDHS</sequence>
<evidence type="ECO:0000313" key="2">
    <source>
        <dbReference type="Proteomes" id="UP000184501"/>
    </source>
</evidence>